<dbReference type="PANTHER" id="PTHR30461">
    <property type="entry name" value="DNA-INVERTASE FROM LAMBDOID PROPHAGE"/>
    <property type="match status" value="1"/>
</dbReference>
<dbReference type="PROSITE" id="PS00398">
    <property type="entry name" value="RECOMBINASES_2"/>
    <property type="match status" value="1"/>
</dbReference>
<evidence type="ECO:0000313" key="7">
    <source>
        <dbReference type="EMBL" id="PWG16738.1"/>
    </source>
</evidence>
<feature type="domain" description="Resolvase/invertase-type recombinase catalytic" evidence="6">
    <location>
        <begin position="2"/>
        <end position="149"/>
    </location>
</feature>
<dbReference type="EMBL" id="QETF01000010">
    <property type="protein sequence ID" value="PWG16738.1"/>
    <property type="molecule type" value="Genomic_DNA"/>
</dbReference>
<gene>
    <name evidence="7" type="ORF">DFK10_10505</name>
</gene>
<accession>A0A2V1P4N4</accession>
<dbReference type="Pfam" id="PF00239">
    <property type="entry name" value="Resolvase"/>
    <property type="match status" value="1"/>
</dbReference>
<dbReference type="InterPro" id="IPR006119">
    <property type="entry name" value="Resolv_N"/>
</dbReference>
<sequence>MATILYARVSTSDQTVSHQKTQAEQAGFKLDWVIDDEGVSGVSVPLKDRPGGKRLFDKLRAGDTLVVRWVDRLGRNYEDVTANIREFMNMGVTIKTVINNMTFDGATDDPMQKAIRDAMIAFMAANAQAQAEAQKLAAKAGHEHRKAMGDDAYKGRKPSFTTPQIDQIVAKVGEGVGVNEIARQVGLSKFAVSRVKSDTAGAYAKAQRWGI</sequence>
<keyword evidence="2" id="KW-0238">DNA-binding</keyword>
<evidence type="ECO:0000313" key="8">
    <source>
        <dbReference type="Proteomes" id="UP000245293"/>
    </source>
</evidence>
<dbReference type="GO" id="GO:0003677">
    <property type="term" value="F:DNA binding"/>
    <property type="evidence" value="ECO:0007669"/>
    <property type="project" value="UniProtKB-KW"/>
</dbReference>
<evidence type="ECO:0000259" key="6">
    <source>
        <dbReference type="PROSITE" id="PS51736"/>
    </source>
</evidence>
<organism evidence="7 8">
    <name type="scientific">Salibaculum griseiflavum</name>
    <dbReference type="NCBI Taxonomy" id="1914409"/>
    <lineage>
        <taxon>Bacteria</taxon>
        <taxon>Pseudomonadati</taxon>
        <taxon>Pseudomonadota</taxon>
        <taxon>Alphaproteobacteria</taxon>
        <taxon>Rhodobacterales</taxon>
        <taxon>Roseobacteraceae</taxon>
        <taxon>Salibaculum</taxon>
    </lineage>
</organism>
<dbReference type="CDD" id="cd03768">
    <property type="entry name" value="SR_ResInv"/>
    <property type="match status" value="1"/>
</dbReference>
<proteinExistence type="predicted"/>
<dbReference type="PROSITE" id="PS51736">
    <property type="entry name" value="RECOMBINASES_3"/>
    <property type="match status" value="1"/>
</dbReference>
<keyword evidence="1" id="KW-0229">DNA integration</keyword>
<evidence type="ECO:0000256" key="2">
    <source>
        <dbReference type="ARBA" id="ARBA00023125"/>
    </source>
</evidence>
<dbReference type="Gene3D" id="3.40.50.1390">
    <property type="entry name" value="Resolvase, N-terminal catalytic domain"/>
    <property type="match status" value="1"/>
</dbReference>
<dbReference type="OrthoDB" id="2290206at2"/>
<name>A0A2V1P4N4_9RHOB</name>
<dbReference type="PANTHER" id="PTHR30461:SF2">
    <property type="entry name" value="SERINE RECOMBINASE PINE-RELATED"/>
    <property type="match status" value="1"/>
</dbReference>
<dbReference type="InterPro" id="IPR050639">
    <property type="entry name" value="SSR_resolvase"/>
</dbReference>
<evidence type="ECO:0000256" key="4">
    <source>
        <dbReference type="PIRSR" id="PIRSR606118-50"/>
    </source>
</evidence>
<keyword evidence="3" id="KW-0233">DNA recombination</keyword>
<dbReference type="InterPro" id="IPR006118">
    <property type="entry name" value="Recombinase_CS"/>
</dbReference>
<dbReference type="AlphaFoldDB" id="A0A2V1P4N4"/>
<dbReference type="InterPro" id="IPR036162">
    <property type="entry name" value="Resolvase-like_N_sf"/>
</dbReference>
<dbReference type="PROSITE" id="PS00397">
    <property type="entry name" value="RECOMBINASES_1"/>
    <property type="match status" value="1"/>
</dbReference>
<dbReference type="GO" id="GO:0000150">
    <property type="term" value="F:DNA strand exchange activity"/>
    <property type="evidence" value="ECO:0007669"/>
    <property type="project" value="InterPro"/>
</dbReference>
<keyword evidence="8" id="KW-1185">Reference proteome</keyword>
<dbReference type="GO" id="GO:0015074">
    <property type="term" value="P:DNA integration"/>
    <property type="evidence" value="ECO:0007669"/>
    <property type="project" value="UniProtKB-KW"/>
</dbReference>
<evidence type="ECO:0000256" key="3">
    <source>
        <dbReference type="ARBA" id="ARBA00023172"/>
    </source>
</evidence>
<evidence type="ECO:0000256" key="5">
    <source>
        <dbReference type="PROSITE-ProRule" id="PRU10137"/>
    </source>
</evidence>
<feature type="active site" description="O-(5'-phospho-DNA)-serine intermediate" evidence="4 5">
    <location>
        <position position="10"/>
    </location>
</feature>
<evidence type="ECO:0000256" key="1">
    <source>
        <dbReference type="ARBA" id="ARBA00022908"/>
    </source>
</evidence>
<dbReference type="Proteomes" id="UP000245293">
    <property type="component" value="Unassembled WGS sequence"/>
</dbReference>
<protein>
    <submittedName>
        <fullName evidence="7">Recombinase</fullName>
    </submittedName>
</protein>
<dbReference type="SMART" id="SM00857">
    <property type="entry name" value="Resolvase"/>
    <property type="match status" value="1"/>
</dbReference>
<reference evidence="8" key="1">
    <citation type="submission" date="2018-05" db="EMBL/GenBank/DDBJ databases">
        <authorList>
            <person name="Du Z."/>
            <person name="Wang X."/>
        </authorList>
    </citation>
    <scope>NUCLEOTIDE SEQUENCE [LARGE SCALE GENOMIC DNA]</scope>
    <source>
        <strain evidence="8">WDS4C29</strain>
    </source>
</reference>
<dbReference type="SUPFAM" id="SSF53041">
    <property type="entry name" value="Resolvase-like"/>
    <property type="match status" value="1"/>
</dbReference>
<comment type="caution">
    <text evidence="7">The sequence shown here is derived from an EMBL/GenBank/DDBJ whole genome shotgun (WGS) entry which is preliminary data.</text>
</comment>